<dbReference type="Proteomes" id="UP000739180">
    <property type="component" value="Unassembled WGS sequence"/>
</dbReference>
<proteinExistence type="predicted"/>
<accession>A0ABY2XIT2</accession>
<evidence type="ECO:0000313" key="3">
    <source>
        <dbReference type="Proteomes" id="UP000739180"/>
    </source>
</evidence>
<reference evidence="2 3" key="1">
    <citation type="submission" date="2019-05" db="EMBL/GenBank/DDBJ databases">
        <title>Genome of Alcanivorax gelatiniphagus, an oil degrading marine bacteria.</title>
        <authorList>
            <person name="Kwon K.K."/>
        </authorList>
    </citation>
    <scope>NUCLEOTIDE SEQUENCE [LARGE SCALE GENOMIC DNA]</scope>
    <source>
        <strain evidence="2 3">MEBiC 08158</strain>
    </source>
</reference>
<gene>
    <name evidence="2" type="ORF">FGS76_15030</name>
</gene>
<comment type="caution">
    <text evidence="2">The sequence shown here is derived from an EMBL/GenBank/DDBJ whole genome shotgun (WGS) entry which is preliminary data.</text>
</comment>
<name>A0ABY2XIT2_9GAMM</name>
<feature type="transmembrane region" description="Helical" evidence="1">
    <location>
        <begin position="12"/>
        <end position="37"/>
    </location>
</feature>
<evidence type="ECO:0000256" key="1">
    <source>
        <dbReference type="SAM" id="Phobius"/>
    </source>
</evidence>
<keyword evidence="1" id="KW-0812">Transmembrane</keyword>
<protein>
    <submittedName>
        <fullName evidence="2">Pilus assembly protein</fullName>
    </submittedName>
</protein>
<keyword evidence="3" id="KW-1185">Reference proteome</keyword>
<evidence type="ECO:0000313" key="2">
    <source>
        <dbReference type="EMBL" id="TMW11363.1"/>
    </source>
</evidence>
<keyword evidence="1" id="KW-1133">Transmembrane helix</keyword>
<dbReference type="EMBL" id="VCQT01000044">
    <property type="protein sequence ID" value="TMW11363.1"/>
    <property type="molecule type" value="Genomic_DNA"/>
</dbReference>
<sequence>MIAGRRGQGGQALTEMLITFVWGVPLLLAIIQLGLMYRAKATLNDATFRAARAGSLHHAYTHEMKQELVRAMVPTLYAVPPGENPSLIAYAARREGLAVLYGNDAHPIARVEVVSPTARGFRELSRPAWGLTKDCGRGGCPNGGNYREVDADQRLYEIPNDNLEQRPTTLVDVDGRMINVQDANLLKIRTVWCQEMKVPGINRLVWEAVNLSGLFNSEDWRRCSLLSAAGDGYYFPLSSHAVARMQTPVRCEGNPRGNTNCKNLR</sequence>
<dbReference type="RefSeq" id="WP_138773453.1">
    <property type="nucleotide sequence ID" value="NZ_JBHSSX010000084.1"/>
</dbReference>
<organism evidence="2 3">
    <name type="scientific">Alloalcanivorax gelatiniphagus</name>
    <dbReference type="NCBI Taxonomy" id="1194167"/>
    <lineage>
        <taxon>Bacteria</taxon>
        <taxon>Pseudomonadati</taxon>
        <taxon>Pseudomonadota</taxon>
        <taxon>Gammaproteobacteria</taxon>
        <taxon>Oceanospirillales</taxon>
        <taxon>Alcanivoracaceae</taxon>
        <taxon>Alloalcanivorax</taxon>
    </lineage>
</organism>
<keyword evidence="1" id="KW-0472">Membrane</keyword>